<dbReference type="Proteomes" id="UP000824120">
    <property type="component" value="Chromosome 1"/>
</dbReference>
<gene>
    <name evidence="2" type="ORF">H5410_001477</name>
</gene>
<dbReference type="AlphaFoldDB" id="A0A9J6AZ58"/>
<accession>A0A9J6AZ58</accession>
<comment type="caution">
    <text evidence="2">The sequence shown here is derived from an EMBL/GenBank/DDBJ whole genome shotgun (WGS) entry which is preliminary data.</text>
</comment>
<reference evidence="2 3" key="1">
    <citation type="submission" date="2020-09" db="EMBL/GenBank/DDBJ databases">
        <title>De no assembly of potato wild relative species, Solanum commersonii.</title>
        <authorList>
            <person name="Cho K."/>
        </authorList>
    </citation>
    <scope>NUCLEOTIDE SEQUENCE [LARGE SCALE GENOMIC DNA]</scope>
    <source>
        <strain evidence="2">LZ3.2</strain>
        <tissue evidence="2">Leaf</tissue>
    </source>
</reference>
<feature type="signal peptide" evidence="1">
    <location>
        <begin position="1"/>
        <end position="24"/>
    </location>
</feature>
<evidence type="ECO:0000313" key="3">
    <source>
        <dbReference type="Proteomes" id="UP000824120"/>
    </source>
</evidence>
<evidence type="ECO:0000313" key="2">
    <source>
        <dbReference type="EMBL" id="KAG5629760.1"/>
    </source>
</evidence>
<name>A0A9J6AZ58_SOLCO</name>
<keyword evidence="1" id="KW-0732">Signal</keyword>
<protein>
    <submittedName>
        <fullName evidence="2">Uncharacterized protein</fullName>
    </submittedName>
</protein>
<dbReference type="EMBL" id="JACXVP010000001">
    <property type="protein sequence ID" value="KAG5629760.1"/>
    <property type="molecule type" value="Genomic_DNA"/>
</dbReference>
<keyword evidence="3" id="KW-1185">Reference proteome</keyword>
<feature type="chain" id="PRO_5039900820" evidence="1">
    <location>
        <begin position="25"/>
        <end position="85"/>
    </location>
</feature>
<proteinExistence type="predicted"/>
<organism evidence="2 3">
    <name type="scientific">Solanum commersonii</name>
    <name type="common">Commerson's wild potato</name>
    <name type="synonym">Commerson's nightshade</name>
    <dbReference type="NCBI Taxonomy" id="4109"/>
    <lineage>
        <taxon>Eukaryota</taxon>
        <taxon>Viridiplantae</taxon>
        <taxon>Streptophyta</taxon>
        <taxon>Embryophyta</taxon>
        <taxon>Tracheophyta</taxon>
        <taxon>Spermatophyta</taxon>
        <taxon>Magnoliopsida</taxon>
        <taxon>eudicotyledons</taxon>
        <taxon>Gunneridae</taxon>
        <taxon>Pentapetalae</taxon>
        <taxon>asterids</taxon>
        <taxon>lamiids</taxon>
        <taxon>Solanales</taxon>
        <taxon>Solanaceae</taxon>
        <taxon>Solanoideae</taxon>
        <taxon>Solaneae</taxon>
        <taxon>Solanum</taxon>
    </lineage>
</organism>
<evidence type="ECO:0000256" key="1">
    <source>
        <dbReference type="SAM" id="SignalP"/>
    </source>
</evidence>
<sequence length="85" mass="9682">MRKIYIKSSALLIQLGIIFSSVQTISCFHQLCTPQIIFDQLPFAHADNFSDELDFFLADLAKYVSYTSNLKQLDILNPILNNLIS</sequence>